<proteinExistence type="predicted"/>
<evidence type="ECO:0000313" key="2">
    <source>
        <dbReference type="Proteomes" id="UP000310406"/>
    </source>
</evidence>
<organism evidence="1 2">
    <name type="scientific">Flagellimonas alvinocaridis</name>
    <dbReference type="NCBI Taxonomy" id="2530200"/>
    <lineage>
        <taxon>Bacteria</taxon>
        <taxon>Pseudomonadati</taxon>
        <taxon>Bacteroidota</taxon>
        <taxon>Flavobacteriia</taxon>
        <taxon>Flavobacteriales</taxon>
        <taxon>Flavobacteriaceae</taxon>
        <taxon>Flagellimonas</taxon>
    </lineage>
</organism>
<dbReference type="Proteomes" id="UP000310406">
    <property type="component" value="Unassembled WGS sequence"/>
</dbReference>
<gene>
    <name evidence="1" type="ORF">EZV76_00420</name>
</gene>
<comment type="caution">
    <text evidence="1">The sequence shown here is derived from an EMBL/GenBank/DDBJ whole genome shotgun (WGS) entry which is preliminary data.</text>
</comment>
<accession>A0A4S8RZE3</accession>
<keyword evidence="2" id="KW-1185">Reference proteome</keyword>
<evidence type="ECO:0000313" key="1">
    <source>
        <dbReference type="EMBL" id="THV60839.1"/>
    </source>
</evidence>
<sequence length="217" mass="24963">MPISHEINAVLTNYSGLKQINENLVCGTIGLSDGDSYEIEANLSQYPKFFPSVKEVGGRIPVKMDRHVYPSSGNCCFTTRAKSQILLKTKVKSLLQFFDWILVPFFENNSFYEIHSHYFGEEYSHGENGIIESYKDILKIDDTLITAKTMIQATKSKFFKEHQNCYCGSGRRLRKCANGKHINYLRHLYLVDKDVIQSDLNSFKDSIDEFLESRQGY</sequence>
<evidence type="ECO:0008006" key="3">
    <source>
        <dbReference type="Google" id="ProtNLM"/>
    </source>
</evidence>
<name>A0A4S8RZE3_9FLAO</name>
<dbReference type="RefSeq" id="WP_136564633.1">
    <property type="nucleotide sequence ID" value="NZ_SNTZ01000001.1"/>
</dbReference>
<dbReference type="OrthoDB" id="21421at2"/>
<reference evidence="1 2" key="1">
    <citation type="submission" date="2019-03" db="EMBL/GenBank/DDBJ databases">
        <title>Muricauda SCR12 sp.nov, a marine bacterium isolated from Pacific Ocean:the Okinawa trough.</title>
        <authorList>
            <person name="Liu L."/>
        </authorList>
    </citation>
    <scope>NUCLEOTIDE SEQUENCE [LARGE SCALE GENOMIC DNA]</scope>
    <source>
        <strain evidence="1 2">SCR12</strain>
    </source>
</reference>
<protein>
    <recommendedName>
        <fullName evidence="3">SEC-C domain-containing protein</fullName>
    </recommendedName>
</protein>
<dbReference type="EMBL" id="SNTZ01000001">
    <property type="protein sequence ID" value="THV60839.1"/>
    <property type="molecule type" value="Genomic_DNA"/>
</dbReference>
<dbReference type="AlphaFoldDB" id="A0A4S8RZE3"/>